<dbReference type="AlphaFoldDB" id="A0A0W8FM78"/>
<dbReference type="SUPFAM" id="SSF55729">
    <property type="entry name" value="Acyl-CoA N-acyltransferases (Nat)"/>
    <property type="match status" value="2"/>
</dbReference>
<dbReference type="EMBL" id="LNQE01000996">
    <property type="protein sequence ID" value="KUG22000.1"/>
    <property type="molecule type" value="Genomic_DNA"/>
</dbReference>
<dbReference type="InterPro" id="IPR016732">
    <property type="entry name" value="UCP018688"/>
</dbReference>
<name>A0A0W8FM78_9ZZZZ</name>
<sequence>MENIETVDLKHRDCLTDRFHKMNLQLSDYTFANVYLFRKTSNYEFLTTDCGLFVSGQNKQKQKHIMPLNDPGVCDFKTFKEILNKRDFFFPVPQEWLSYFPEDKFVISYDESESDYIYLTEKMASFKGRQYLRHRNHLHQFLSSYAPEGKSLSANNFQDAMCVLREWQNDSKSTSDKTDFEQCSEALQKFSGLALWGIIYYIANKPAGFIIGEALNKDMFCLHFAKASKKYHGIYEFMFNDTAKRLRYHYKYLNLEEDMGNKNLRRTKSSYGKEYLLKKYRVGLR</sequence>
<proteinExistence type="predicted"/>
<feature type="domain" description="Phosphatidylglycerol lysyltransferase C-terminal" evidence="1">
    <location>
        <begin position="24"/>
        <end position="282"/>
    </location>
</feature>
<accession>A0A0W8FM78</accession>
<evidence type="ECO:0000259" key="1">
    <source>
        <dbReference type="Pfam" id="PF09924"/>
    </source>
</evidence>
<protein>
    <recommendedName>
        <fullName evidence="1">Phosphatidylglycerol lysyltransferase C-terminal domain-containing protein</fullName>
    </recommendedName>
</protein>
<dbReference type="PIRSF" id="PIRSF018688">
    <property type="entry name" value="UCP018688"/>
    <property type="match status" value="1"/>
</dbReference>
<evidence type="ECO:0000313" key="2">
    <source>
        <dbReference type="EMBL" id="KUG22000.1"/>
    </source>
</evidence>
<dbReference type="PANTHER" id="PTHR41373:SF1">
    <property type="entry name" value="PHOSPHATIDYLGLYCEROL LYSYLTRANSFERASE C-TERMINAL DOMAIN-CONTAINING PROTEIN"/>
    <property type="match status" value="1"/>
</dbReference>
<organism evidence="2">
    <name type="scientific">hydrocarbon metagenome</name>
    <dbReference type="NCBI Taxonomy" id="938273"/>
    <lineage>
        <taxon>unclassified sequences</taxon>
        <taxon>metagenomes</taxon>
        <taxon>ecological metagenomes</taxon>
    </lineage>
</organism>
<dbReference type="Pfam" id="PF09924">
    <property type="entry name" value="LPG_synthase_C"/>
    <property type="match status" value="1"/>
</dbReference>
<dbReference type="InterPro" id="IPR016181">
    <property type="entry name" value="Acyl_CoA_acyltransferase"/>
</dbReference>
<comment type="caution">
    <text evidence="2">The sequence shown here is derived from an EMBL/GenBank/DDBJ whole genome shotgun (WGS) entry which is preliminary data.</text>
</comment>
<dbReference type="Gene3D" id="3.40.630.30">
    <property type="match status" value="1"/>
</dbReference>
<dbReference type="PANTHER" id="PTHR41373">
    <property type="entry name" value="DUF2156 DOMAIN-CONTAINING PROTEIN"/>
    <property type="match status" value="1"/>
</dbReference>
<gene>
    <name evidence="2" type="ORF">ASZ90_008201</name>
</gene>
<dbReference type="InterPro" id="IPR024320">
    <property type="entry name" value="LPG_synthase_C"/>
</dbReference>
<reference evidence="2" key="1">
    <citation type="journal article" date="2015" name="Proc. Natl. Acad. Sci. U.S.A.">
        <title>Networks of energetic and metabolic interactions define dynamics in microbial communities.</title>
        <authorList>
            <person name="Embree M."/>
            <person name="Liu J.K."/>
            <person name="Al-Bassam M.M."/>
            <person name="Zengler K."/>
        </authorList>
    </citation>
    <scope>NUCLEOTIDE SEQUENCE</scope>
</reference>